<feature type="transmembrane region" description="Helical" evidence="10">
    <location>
        <begin position="284"/>
        <end position="305"/>
    </location>
</feature>
<dbReference type="InterPro" id="IPR050794">
    <property type="entry name" value="CPA2_transporter"/>
</dbReference>
<evidence type="ECO:0000313" key="14">
    <source>
        <dbReference type="EMBL" id="CAI9772191.1"/>
    </source>
</evidence>
<proteinExistence type="inferred from homology"/>
<dbReference type="Gene3D" id="1.20.1530.20">
    <property type="match status" value="1"/>
</dbReference>
<dbReference type="InterPro" id="IPR006153">
    <property type="entry name" value="Cation/H_exchanger_TM"/>
</dbReference>
<dbReference type="InterPro" id="IPR057290">
    <property type="entry name" value="CHX17_C"/>
</dbReference>
<feature type="transmembrane region" description="Helical" evidence="10">
    <location>
        <begin position="245"/>
        <end position="272"/>
    </location>
</feature>
<dbReference type="GO" id="GO:1902600">
    <property type="term" value="P:proton transmembrane transport"/>
    <property type="evidence" value="ECO:0007669"/>
    <property type="project" value="InterPro"/>
</dbReference>
<evidence type="ECO:0000259" key="13">
    <source>
        <dbReference type="Pfam" id="PF23259"/>
    </source>
</evidence>
<dbReference type="AlphaFoldDB" id="A0AAD1ZQ93"/>
<evidence type="ECO:0000256" key="9">
    <source>
        <dbReference type="ARBA" id="ARBA00038341"/>
    </source>
</evidence>
<evidence type="ECO:0000259" key="12">
    <source>
        <dbReference type="Pfam" id="PF23256"/>
    </source>
</evidence>
<feature type="transmembrane region" description="Helical" evidence="10">
    <location>
        <begin position="426"/>
        <end position="444"/>
    </location>
</feature>
<keyword evidence="4 10" id="KW-0812">Transmembrane</keyword>
<evidence type="ECO:0000313" key="15">
    <source>
        <dbReference type="Proteomes" id="UP000834106"/>
    </source>
</evidence>
<evidence type="ECO:0000256" key="3">
    <source>
        <dbReference type="ARBA" id="ARBA00022538"/>
    </source>
</evidence>
<dbReference type="GO" id="GO:0012505">
    <property type="term" value="C:endomembrane system"/>
    <property type="evidence" value="ECO:0007669"/>
    <property type="project" value="TreeGrafter"/>
</dbReference>
<dbReference type="Pfam" id="PF23259">
    <property type="entry name" value="CHX17_C"/>
    <property type="match status" value="1"/>
</dbReference>
<feature type="transmembrane region" description="Helical" evidence="10">
    <location>
        <begin position="85"/>
        <end position="102"/>
    </location>
</feature>
<dbReference type="PANTHER" id="PTHR32468">
    <property type="entry name" value="CATION/H + ANTIPORTER"/>
    <property type="match status" value="1"/>
</dbReference>
<keyword evidence="2" id="KW-0813">Transport</keyword>
<dbReference type="Gene3D" id="3.40.50.12370">
    <property type="match status" value="1"/>
</dbReference>
<protein>
    <recommendedName>
        <fullName evidence="16">Cation/H+ exchanger domain-containing protein</fullName>
    </recommendedName>
</protein>
<keyword evidence="15" id="KW-1185">Reference proteome</keyword>
<keyword evidence="3" id="KW-0633">Potassium transport</keyword>
<evidence type="ECO:0000256" key="7">
    <source>
        <dbReference type="ARBA" id="ARBA00023065"/>
    </source>
</evidence>
<feature type="transmembrane region" description="Helical" evidence="10">
    <location>
        <begin position="114"/>
        <end position="134"/>
    </location>
</feature>
<gene>
    <name evidence="14" type="ORF">FPE_LOCUS19621</name>
</gene>
<dbReference type="InterPro" id="IPR038770">
    <property type="entry name" value="Na+/solute_symporter_sf"/>
</dbReference>
<dbReference type="GO" id="GO:0006885">
    <property type="term" value="P:regulation of pH"/>
    <property type="evidence" value="ECO:0007669"/>
    <property type="project" value="TreeGrafter"/>
</dbReference>
<feature type="transmembrane region" description="Helical" evidence="10">
    <location>
        <begin position="55"/>
        <end position="73"/>
    </location>
</feature>
<feature type="transmembrane region" description="Helical" evidence="10">
    <location>
        <begin position="146"/>
        <end position="168"/>
    </location>
</feature>
<feature type="domain" description="Cation/H(+) antiporter C-terminal" evidence="13">
    <location>
        <begin position="640"/>
        <end position="782"/>
    </location>
</feature>
<evidence type="ECO:0000256" key="10">
    <source>
        <dbReference type="SAM" id="Phobius"/>
    </source>
</evidence>
<evidence type="ECO:0000256" key="2">
    <source>
        <dbReference type="ARBA" id="ARBA00022448"/>
    </source>
</evidence>
<evidence type="ECO:0008006" key="16">
    <source>
        <dbReference type="Google" id="ProtNLM"/>
    </source>
</evidence>
<evidence type="ECO:0000256" key="5">
    <source>
        <dbReference type="ARBA" id="ARBA00022958"/>
    </source>
</evidence>
<dbReference type="InterPro" id="IPR057291">
    <property type="entry name" value="CHX17_2nd"/>
</dbReference>
<dbReference type="EMBL" id="OU503047">
    <property type="protein sequence ID" value="CAI9772191.1"/>
    <property type="molecule type" value="Genomic_DNA"/>
</dbReference>
<dbReference type="GO" id="GO:0015297">
    <property type="term" value="F:antiporter activity"/>
    <property type="evidence" value="ECO:0007669"/>
    <property type="project" value="InterPro"/>
</dbReference>
<organism evidence="14 15">
    <name type="scientific">Fraxinus pennsylvanica</name>
    <dbReference type="NCBI Taxonomy" id="56036"/>
    <lineage>
        <taxon>Eukaryota</taxon>
        <taxon>Viridiplantae</taxon>
        <taxon>Streptophyta</taxon>
        <taxon>Embryophyta</taxon>
        <taxon>Tracheophyta</taxon>
        <taxon>Spermatophyta</taxon>
        <taxon>Magnoliopsida</taxon>
        <taxon>eudicotyledons</taxon>
        <taxon>Gunneridae</taxon>
        <taxon>Pentapetalae</taxon>
        <taxon>asterids</taxon>
        <taxon>lamiids</taxon>
        <taxon>Lamiales</taxon>
        <taxon>Oleaceae</taxon>
        <taxon>Oleeae</taxon>
        <taxon>Fraxinus</taxon>
    </lineage>
</organism>
<evidence type="ECO:0000256" key="6">
    <source>
        <dbReference type="ARBA" id="ARBA00022989"/>
    </source>
</evidence>
<keyword evidence="7" id="KW-0406">Ion transport</keyword>
<keyword evidence="6 10" id="KW-1133">Transmembrane helix</keyword>
<dbReference type="Proteomes" id="UP000834106">
    <property type="component" value="Chromosome 12"/>
</dbReference>
<feature type="transmembrane region" description="Helical" evidence="10">
    <location>
        <begin position="365"/>
        <end position="388"/>
    </location>
</feature>
<sequence length="788" mass="87679">MDHGESSPAVIHGQCQELPGNMTDDFCEINILLHSSGAWGIGAAKSFLHYALPRLQLQIAIMFLLAQFLHLLLRRFHMPRILSELLAGMVLGPTILGQIPNFQETLFPQEGDVYIDLLGKIGFVFYIFLSGVKMDPKTVTRTGSQAWTIGVVAATAPVCIGLVLFKILERILHRYRLPTCANIIGIQNSFAFPVIASMLVDLKIINSELGRLALASTLISDFLSGFVISIYSICTVGSYSYTGSLAIQSIVLSISLILLIIFMGRTISLWIIKKTPEGKPVTRAHMVLMSLMVLVAVVLTDNVGLPYQYGPFILGLVVPDGPPLGSTLVGRLETVISGLFTPLLITYCGMKVNLIEVYDLTFMRWVWFFICFFLGMKLLSIFCPAVMCKVPVKDAGALALIMSTQGVVQMNFYYSNFINGTFDGETFSMMNAAVLILVATLHLMTKLLYDNSRMYTGYQKRDIQNTSPNSELRVLSCAHRIDDVLAVRKVIEASFPTKESPLSVYALHLAELVGRASPLLIDHQLGQKSSNVLRTQKMIEVLYAYEQQYSGLVTVQQFTAMSLTKFMHHDICSVAFDKLASLIILPFHRKWNHQGKVILDSSVLRAINNNVLENSPCSVSILVDRHKIRRMLPLSSVYNVGLAFFGGIDDREALAYARRMAKSPGVHLTVVRLVPWDLYPGDSQWDAVLDAELLKETRIQGVHQDNIVYREERAKDGAETARFIHAMEDAFDLIIVGRHHCDNMPQLLGLSEWNDLPELGPVGDMLAASEINKPVSVLVVQHQILKKK</sequence>
<keyword evidence="5" id="KW-0630">Potassium</keyword>
<evidence type="ECO:0000256" key="1">
    <source>
        <dbReference type="ARBA" id="ARBA00004141"/>
    </source>
</evidence>
<dbReference type="Pfam" id="PF23256">
    <property type="entry name" value="CHX17_2nd"/>
    <property type="match status" value="1"/>
</dbReference>
<comment type="similarity">
    <text evidence="9">Belongs to the monovalent cation:proton antiporter 2 (CPA2) transporter (TC 2.A.37) family. CHX (TC 2.A.37.4) subfamily.</text>
</comment>
<evidence type="ECO:0000259" key="11">
    <source>
        <dbReference type="Pfam" id="PF00999"/>
    </source>
</evidence>
<name>A0AAD1ZQ93_9LAMI</name>
<accession>A0AAD1ZQ93</accession>
<dbReference type="Pfam" id="PF00999">
    <property type="entry name" value="Na_H_Exchanger"/>
    <property type="match status" value="1"/>
</dbReference>
<feature type="domain" description="Cation/H(+) antiporter central" evidence="12">
    <location>
        <begin position="502"/>
        <end position="625"/>
    </location>
</feature>
<dbReference type="PANTHER" id="PTHR32468:SF22">
    <property type="entry name" value="CATION_H(+) ANTIPORTER 3-LIKE"/>
    <property type="match status" value="1"/>
</dbReference>
<keyword evidence="8 10" id="KW-0472">Membrane</keyword>
<feature type="transmembrane region" description="Helical" evidence="10">
    <location>
        <begin position="180"/>
        <end position="200"/>
    </location>
</feature>
<evidence type="ECO:0000256" key="4">
    <source>
        <dbReference type="ARBA" id="ARBA00022692"/>
    </source>
</evidence>
<feature type="transmembrane region" description="Helical" evidence="10">
    <location>
        <begin position="212"/>
        <end position="233"/>
    </location>
</feature>
<dbReference type="GO" id="GO:0006813">
    <property type="term" value="P:potassium ion transport"/>
    <property type="evidence" value="ECO:0007669"/>
    <property type="project" value="UniProtKB-KW"/>
</dbReference>
<dbReference type="GO" id="GO:0016020">
    <property type="term" value="C:membrane"/>
    <property type="evidence" value="ECO:0007669"/>
    <property type="project" value="UniProtKB-SubCell"/>
</dbReference>
<comment type="subcellular location">
    <subcellularLocation>
        <location evidence="1">Membrane</location>
        <topology evidence="1">Multi-pass membrane protein</topology>
    </subcellularLocation>
</comment>
<feature type="domain" description="Cation/H+ exchanger transmembrane" evidence="11">
    <location>
        <begin position="67"/>
        <end position="439"/>
    </location>
</feature>
<reference evidence="14" key="1">
    <citation type="submission" date="2023-05" db="EMBL/GenBank/DDBJ databases">
        <authorList>
            <person name="Huff M."/>
        </authorList>
    </citation>
    <scope>NUCLEOTIDE SEQUENCE</scope>
</reference>
<evidence type="ECO:0000256" key="8">
    <source>
        <dbReference type="ARBA" id="ARBA00023136"/>
    </source>
</evidence>